<evidence type="ECO:0000256" key="1">
    <source>
        <dbReference type="SAM" id="Phobius"/>
    </source>
</evidence>
<dbReference type="Proteomes" id="UP001239994">
    <property type="component" value="Unassembled WGS sequence"/>
</dbReference>
<proteinExistence type="predicted"/>
<keyword evidence="1" id="KW-0472">Membrane</keyword>
<accession>A0AAD8ZJ73</accession>
<name>A0AAD8ZJ73_9TELE</name>
<reference evidence="2" key="1">
    <citation type="submission" date="2023-03" db="EMBL/GenBank/DDBJ databases">
        <title>Electrophorus voltai genome.</title>
        <authorList>
            <person name="Bian C."/>
        </authorList>
    </citation>
    <scope>NUCLEOTIDE SEQUENCE</scope>
    <source>
        <strain evidence="2">CB-2022</strain>
        <tissue evidence="2">Muscle</tissue>
    </source>
</reference>
<comment type="caution">
    <text evidence="2">The sequence shown here is derived from an EMBL/GenBank/DDBJ whole genome shotgun (WGS) entry which is preliminary data.</text>
</comment>
<protein>
    <submittedName>
        <fullName evidence="2">Uncharacterized protein</fullName>
    </submittedName>
</protein>
<keyword evidence="1" id="KW-0812">Transmembrane</keyword>
<dbReference type="EMBL" id="JAROKS010000010">
    <property type="protein sequence ID" value="KAK1800427.1"/>
    <property type="molecule type" value="Genomic_DNA"/>
</dbReference>
<dbReference type="PROSITE" id="PS51257">
    <property type="entry name" value="PROKAR_LIPOPROTEIN"/>
    <property type="match status" value="1"/>
</dbReference>
<keyword evidence="1" id="KW-1133">Transmembrane helix</keyword>
<feature type="transmembrane region" description="Helical" evidence="1">
    <location>
        <begin position="32"/>
        <end position="55"/>
    </location>
</feature>
<dbReference type="AlphaFoldDB" id="A0AAD8ZJ73"/>
<keyword evidence="3" id="KW-1185">Reference proteome</keyword>
<evidence type="ECO:0000313" key="3">
    <source>
        <dbReference type="Proteomes" id="UP001239994"/>
    </source>
</evidence>
<gene>
    <name evidence="2" type="ORF">P4O66_005658</name>
</gene>
<organism evidence="2 3">
    <name type="scientific">Electrophorus voltai</name>
    <dbReference type="NCBI Taxonomy" id="2609070"/>
    <lineage>
        <taxon>Eukaryota</taxon>
        <taxon>Metazoa</taxon>
        <taxon>Chordata</taxon>
        <taxon>Craniata</taxon>
        <taxon>Vertebrata</taxon>
        <taxon>Euteleostomi</taxon>
        <taxon>Actinopterygii</taxon>
        <taxon>Neopterygii</taxon>
        <taxon>Teleostei</taxon>
        <taxon>Ostariophysi</taxon>
        <taxon>Gymnotiformes</taxon>
        <taxon>Gymnotoidei</taxon>
        <taxon>Gymnotidae</taxon>
        <taxon>Electrophorus</taxon>
    </lineage>
</organism>
<sequence length="116" mass="13148">MITRLGYRNEYTSVQFMATLCVLLGGCKDYRVVVISASSACLGLLLILLLSVAVYKCKKRKETNENIFFNNKIYENFNFFSARPNAEPHNDSSVRTAGRPNLRRGPLTGEECIYEN</sequence>
<evidence type="ECO:0000313" key="2">
    <source>
        <dbReference type="EMBL" id="KAK1800427.1"/>
    </source>
</evidence>